<dbReference type="EMBL" id="JAOYOD010000001">
    <property type="protein sequence ID" value="MCV9387874.1"/>
    <property type="molecule type" value="Genomic_DNA"/>
</dbReference>
<keyword evidence="2 4" id="KW-0479">Metal-binding</keyword>
<accession>A0ABT3CWG5</accession>
<keyword evidence="1 4" id="KW-0349">Heme</keyword>
<dbReference type="RefSeq" id="WP_264138691.1">
    <property type="nucleotide sequence ID" value="NZ_JAOYOD010000001.1"/>
</dbReference>
<evidence type="ECO:0000313" key="6">
    <source>
        <dbReference type="EMBL" id="MCV9387874.1"/>
    </source>
</evidence>
<comment type="caution">
    <text evidence="6">The sequence shown here is derived from an EMBL/GenBank/DDBJ whole genome shotgun (WGS) entry which is preliminary data.</text>
</comment>
<sequence>MKYLSLFLIGGLFLTACSGGGKSQAERIREKTRIAVADPYENWQEYNGVGPVEAFTLPASVDQELATHGQEIFEAKCTACHKTNKKFIGPSPKDILSRRNPAWVMNMILVPDKMVQEDPIAKKLIMDFNGSPMANQNLKEEEARAVLEYFRTL</sequence>
<dbReference type="InterPro" id="IPR036909">
    <property type="entry name" value="Cyt_c-like_dom_sf"/>
</dbReference>
<proteinExistence type="predicted"/>
<evidence type="ECO:0000313" key="7">
    <source>
        <dbReference type="Proteomes" id="UP001300692"/>
    </source>
</evidence>
<name>A0ABT3CWG5_9BACT</name>
<reference evidence="6 7" key="1">
    <citation type="submission" date="2022-10" db="EMBL/GenBank/DDBJ databases">
        <title>Comparative genomics and taxonomic characterization of three novel marine species of genus Reichenbachiella exhibiting antioxidant and polysaccharide degradation activities.</title>
        <authorList>
            <person name="Muhammad N."/>
            <person name="Lee Y.-J."/>
            <person name="Ko J."/>
            <person name="Kim S.-G."/>
        </authorList>
    </citation>
    <scope>NUCLEOTIDE SEQUENCE [LARGE SCALE GENOMIC DNA]</scope>
    <source>
        <strain evidence="6 7">ABR2-5</strain>
    </source>
</reference>
<evidence type="ECO:0000256" key="3">
    <source>
        <dbReference type="ARBA" id="ARBA00023004"/>
    </source>
</evidence>
<dbReference type="Pfam" id="PF00034">
    <property type="entry name" value="Cytochrom_C"/>
    <property type="match status" value="1"/>
</dbReference>
<dbReference type="PROSITE" id="PS51257">
    <property type="entry name" value="PROKAR_LIPOPROTEIN"/>
    <property type="match status" value="1"/>
</dbReference>
<organism evidence="6 7">
    <name type="scientific">Reichenbachiella ulvae</name>
    <dbReference type="NCBI Taxonomy" id="2980104"/>
    <lineage>
        <taxon>Bacteria</taxon>
        <taxon>Pseudomonadati</taxon>
        <taxon>Bacteroidota</taxon>
        <taxon>Cytophagia</taxon>
        <taxon>Cytophagales</taxon>
        <taxon>Reichenbachiellaceae</taxon>
        <taxon>Reichenbachiella</taxon>
    </lineage>
</organism>
<keyword evidence="7" id="KW-1185">Reference proteome</keyword>
<evidence type="ECO:0000259" key="5">
    <source>
        <dbReference type="PROSITE" id="PS51007"/>
    </source>
</evidence>
<evidence type="ECO:0000256" key="4">
    <source>
        <dbReference type="PROSITE-ProRule" id="PRU00433"/>
    </source>
</evidence>
<dbReference type="Proteomes" id="UP001300692">
    <property type="component" value="Unassembled WGS sequence"/>
</dbReference>
<dbReference type="Gene3D" id="1.10.760.10">
    <property type="entry name" value="Cytochrome c-like domain"/>
    <property type="match status" value="1"/>
</dbReference>
<dbReference type="InterPro" id="IPR009056">
    <property type="entry name" value="Cyt_c-like_dom"/>
</dbReference>
<evidence type="ECO:0000256" key="2">
    <source>
        <dbReference type="ARBA" id="ARBA00022723"/>
    </source>
</evidence>
<dbReference type="SUPFAM" id="SSF46626">
    <property type="entry name" value="Cytochrome c"/>
    <property type="match status" value="1"/>
</dbReference>
<protein>
    <submittedName>
        <fullName evidence="6">Cytochrome c</fullName>
    </submittedName>
</protein>
<dbReference type="PROSITE" id="PS51007">
    <property type="entry name" value="CYTC"/>
    <property type="match status" value="1"/>
</dbReference>
<gene>
    <name evidence="6" type="ORF">N7U62_14420</name>
</gene>
<keyword evidence="3 4" id="KW-0408">Iron</keyword>
<evidence type="ECO:0000256" key="1">
    <source>
        <dbReference type="ARBA" id="ARBA00022617"/>
    </source>
</evidence>
<feature type="domain" description="Cytochrome c" evidence="5">
    <location>
        <begin position="64"/>
        <end position="153"/>
    </location>
</feature>